<dbReference type="GeneID" id="18914989"/>
<evidence type="ECO:0000259" key="2">
    <source>
        <dbReference type="Pfam" id="PF03372"/>
    </source>
</evidence>
<dbReference type="Proteomes" id="UP000008370">
    <property type="component" value="Unassembled WGS sequence"/>
</dbReference>
<evidence type="ECO:0000313" key="4">
    <source>
        <dbReference type="Proteomes" id="UP000008370"/>
    </source>
</evidence>
<protein>
    <recommendedName>
        <fullName evidence="2">Endonuclease/exonuclease/phosphatase domain-containing protein</fullName>
    </recommendedName>
</protein>
<feature type="region of interest" description="Disordered" evidence="1">
    <location>
        <begin position="185"/>
        <end position="205"/>
    </location>
</feature>
<dbReference type="InterPro" id="IPR036691">
    <property type="entry name" value="Endo/exonu/phosph_ase_sf"/>
</dbReference>
<keyword evidence="4" id="KW-1185">Reference proteome</keyword>
<dbReference type="RefSeq" id="XP_007392427.1">
    <property type="nucleotide sequence ID" value="XM_007392365.1"/>
</dbReference>
<dbReference type="EMBL" id="JH930469">
    <property type="protein sequence ID" value="EKM59875.1"/>
    <property type="molecule type" value="Genomic_DNA"/>
</dbReference>
<dbReference type="KEGG" id="pco:PHACADRAFT_250656"/>
<reference evidence="3 4" key="1">
    <citation type="journal article" date="2012" name="BMC Genomics">
        <title>Comparative genomics of the white-rot fungi, Phanerochaete carnosa and P. chrysosporium, to elucidate the genetic basis of the distinct wood types they colonize.</title>
        <authorList>
            <person name="Suzuki H."/>
            <person name="MacDonald J."/>
            <person name="Syed K."/>
            <person name="Salamov A."/>
            <person name="Hori C."/>
            <person name="Aerts A."/>
            <person name="Henrissat B."/>
            <person name="Wiebenga A."/>
            <person name="vanKuyk P.A."/>
            <person name="Barry K."/>
            <person name="Lindquist E."/>
            <person name="LaButti K."/>
            <person name="Lapidus A."/>
            <person name="Lucas S."/>
            <person name="Coutinho P."/>
            <person name="Gong Y."/>
            <person name="Samejima M."/>
            <person name="Mahadevan R."/>
            <person name="Abou-Zaid M."/>
            <person name="de Vries R.P."/>
            <person name="Igarashi K."/>
            <person name="Yadav J.S."/>
            <person name="Grigoriev I.V."/>
            <person name="Master E.R."/>
        </authorList>
    </citation>
    <scope>NUCLEOTIDE SEQUENCE [LARGE SCALE GENOMIC DNA]</scope>
    <source>
        <strain evidence="3 4">HHB-10118-sp</strain>
    </source>
</reference>
<gene>
    <name evidence="3" type="ORF">PHACADRAFT_250656</name>
</gene>
<name>K5WKG3_PHACS</name>
<dbReference type="InterPro" id="IPR005135">
    <property type="entry name" value="Endo/exonuclease/phosphatase"/>
</dbReference>
<organism evidence="3 4">
    <name type="scientific">Phanerochaete carnosa (strain HHB-10118-sp)</name>
    <name type="common">White-rot fungus</name>
    <name type="synonym">Peniophora carnosa</name>
    <dbReference type="NCBI Taxonomy" id="650164"/>
    <lineage>
        <taxon>Eukaryota</taxon>
        <taxon>Fungi</taxon>
        <taxon>Dikarya</taxon>
        <taxon>Basidiomycota</taxon>
        <taxon>Agaricomycotina</taxon>
        <taxon>Agaricomycetes</taxon>
        <taxon>Polyporales</taxon>
        <taxon>Phanerochaetaceae</taxon>
        <taxon>Phanerochaete</taxon>
    </lineage>
</organism>
<sequence length="266" mass="29246">MSKRPAEAQTTLESWQPIRTKKSRVEATEITADNTPRLTKILSRNVETPIPFLGLPAKKIGGSATNDRPRPHHLRELLKRHSFPDFLCLQEVRARQADTEWVAALQAAVNSHGGDPDPRYAIYTSLNRATRGQRHFGTSTFVREPSSVVAAREVDWDAEGRIVILELAGGWALVNVYALNGSGTRGGTPRDGLRCPRRGTSASASSTASSCASARRCRRAASGSCLSATSTSLWRRRIASPACARSTPIRSRERSLTRGLFPRQMW</sequence>
<dbReference type="Gene3D" id="3.60.10.10">
    <property type="entry name" value="Endonuclease/exonuclease/phosphatase"/>
    <property type="match status" value="1"/>
</dbReference>
<dbReference type="STRING" id="650164.K5WKG3"/>
<dbReference type="OrthoDB" id="498125at2759"/>
<evidence type="ECO:0000313" key="3">
    <source>
        <dbReference type="EMBL" id="EKM59875.1"/>
    </source>
</evidence>
<dbReference type="Pfam" id="PF03372">
    <property type="entry name" value="Exo_endo_phos"/>
    <property type="match status" value="1"/>
</dbReference>
<dbReference type="InParanoid" id="K5WKG3"/>
<feature type="domain" description="Endonuclease/exonuclease/phosphatase" evidence="2">
    <location>
        <begin position="62"/>
        <end position="149"/>
    </location>
</feature>
<accession>K5WKG3</accession>
<dbReference type="AlphaFoldDB" id="K5WKG3"/>
<dbReference type="HOGENOM" id="CLU_1046255_0_0_1"/>
<evidence type="ECO:0000256" key="1">
    <source>
        <dbReference type="SAM" id="MobiDB-lite"/>
    </source>
</evidence>
<dbReference type="SUPFAM" id="SSF56219">
    <property type="entry name" value="DNase I-like"/>
    <property type="match status" value="1"/>
</dbReference>
<proteinExistence type="predicted"/>
<dbReference type="GO" id="GO:0003824">
    <property type="term" value="F:catalytic activity"/>
    <property type="evidence" value="ECO:0007669"/>
    <property type="project" value="InterPro"/>
</dbReference>